<proteinExistence type="predicted"/>
<accession>A0A1H8IJP9</accession>
<keyword evidence="2" id="KW-1185">Reference proteome</keyword>
<comment type="caution">
    <text evidence="1">The sequence shown here is derived from an EMBL/GenBank/DDBJ whole genome shotgun (WGS) entry which is preliminary data.</text>
</comment>
<dbReference type="STRING" id="1424661.SAMN05216281_111112"/>
<dbReference type="Proteomes" id="UP000297654">
    <property type="component" value="Unassembled WGS sequence"/>
</dbReference>
<dbReference type="RefSeq" id="WP_134360369.1">
    <property type="nucleotide sequence ID" value="NZ_FOCN01000011.1"/>
</dbReference>
<sequence>MSTKDRIVRAARAKKVQTSDAVNVVKAKNKSQATTFTHAHAGGRKMRGTKVVRVIQIDNVRGVKARQVRAPLAANAQTPALGDPKSLDSVAAQLLALIPGLSRQQAQHLIRDLVNTRLSVQALGPALTKLDTAATPSTARALQATENVWREVEERYKLLTSTEVAALLGAKNANRAYASNLRAKGQLLGVQRRNSYVYPGFQFNARTHRIKPAIPLLLALAEELTWNVEDLTIWLSSPSGYYGGGRPADNLDATEEILTRARDEATVQW</sequence>
<protein>
    <submittedName>
        <fullName evidence="1">Uncharacterized protein</fullName>
    </submittedName>
</protein>
<name>A0A1H8IJP9_9MICO</name>
<evidence type="ECO:0000313" key="2">
    <source>
        <dbReference type="Proteomes" id="UP000297654"/>
    </source>
</evidence>
<dbReference type="OrthoDB" id="4726228at2"/>
<reference evidence="1 2" key="1">
    <citation type="submission" date="2019-03" db="EMBL/GenBank/DDBJ databases">
        <title>Genomics of glacier-inhabiting Cryobacterium strains.</title>
        <authorList>
            <person name="Liu Q."/>
            <person name="Xin Y.-H."/>
        </authorList>
    </citation>
    <scope>NUCLEOTIDE SEQUENCE [LARGE SCALE GENOMIC DNA]</scope>
    <source>
        <strain evidence="1 2">Hh15</strain>
    </source>
</reference>
<organism evidence="1 2">
    <name type="scientific">Cryobacterium luteum</name>
    <dbReference type="NCBI Taxonomy" id="1424661"/>
    <lineage>
        <taxon>Bacteria</taxon>
        <taxon>Bacillati</taxon>
        <taxon>Actinomycetota</taxon>
        <taxon>Actinomycetes</taxon>
        <taxon>Micrococcales</taxon>
        <taxon>Microbacteriaceae</taxon>
        <taxon>Cryobacterium</taxon>
    </lineage>
</organism>
<dbReference type="AlphaFoldDB" id="A0A1H8IJP9"/>
<gene>
    <name evidence="1" type="ORF">E3O10_00080</name>
</gene>
<dbReference type="EMBL" id="SOFF01000002">
    <property type="protein sequence ID" value="TFB95490.1"/>
    <property type="molecule type" value="Genomic_DNA"/>
</dbReference>
<evidence type="ECO:0000313" key="1">
    <source>
        <dbReference type="EMBL" id="TFB95490.1"/>
    </source>
</evidence>